<feature type="transmembrane region" description="Helical" evidence="1">
    <location>
        <begin position="174"/>
        <end position="193"/>
    </location>
</feature>
<evidence type="ECO:0000313" key="2">
    <source>
        <dbReference type="EMBL" id="CRL59861.1"/>
    </source>
</evidence>
<protein>
    <submittedName>
        <fullName evidence="3">CDP-alcohol phosphatidyltransferase family protein</fullName>
    </submittedName>
    <submittedName>
        <fullName evidence="2">Inner membrane protein YnbA</fullName>
    </submittedName>
</protein>
<reference evidence="2" key="2">
    <citation type="submission" date="2015-06" db="EMBL/GenBank/DDBJ databases">
        <authorList>
            <person name="Urmite Genomes Urmite Genomes"/>
        </authorList>
    </citation>
    <scope>NUCLEOTIDE SEQUENCE [LARGE SCALE GENOMIC DNA]</scope>
    <source>
        <strain evidence="2">CSUR P1867</strain>
    </source>
</reference>
<evidence type="ECO:0000313" key="4">
    <source>
        <dbReference type="Proteomes" id="UP000183920"/>
    </source>
</evidence>
<dbReference type="GO" id="GO:0016780">
    <property type="term" value="F:phosphotransferase activity, for other substituted phosphate groups"/>
    <property type="evidence" value="ECO:0007669"/>
    <property type="project" value="InterPro"/>
</dbReference>
<accession>A0A379EJV3</accession>
<dbReference type="InterPro" id="IPR000462">
    <property type="entry name" value="CDP-OH_P_trans"/>
</dbReference>
<organism evidence="2 4">
    <name type="scientific">Proteus penneri</name>
    <dbReference type="NCBI Taxonomy" id="102862"/>
    <lineage>
        <taxon>Bacteria</taxon>
        <taxon>Pseudomonadati</taxon>
        <taxon>Pseudomonadota</taxon>
        <taxon>Gammaproteobacteria</taxon>
        <taxon>Enterobacterales</taxon>
        <taxon>Morganellaceae</taxon>
        <taxon>Proteus</taxon>
    </lineage>
</organism>
<evidence type="ECO:0000256" key="1">
    <source>
        <dbReference type="SAM" id="Phobius"/>
    </source>
</evidence>
<dbReference type="EMBL" id="JAEKCB010000004">
    <property type="protein sequence ID" value="MBJ2118206.1"/>
    <property type="molecule type" value="Genomic_DNA"/>
</dbReference>
<feature type="transmembrane region" description="Helical" evidence="1">
    <location>
        <begin position="31"/>
        <end position="48"/>
    </location>
</feature>
<name>A0A0G4Q2J0_9GAMM</name>
<feature type="transmembrane region" description="Helical" evidence="1">
    <location>
        <begin position="54"/>
        <end position="75"/>
    </location>
</feature>
<dbReference type="Proteomes" id="UP000183920">
    <property type="component" value="Unassembled WGS sequence"/>
</dbReference>
<dbReference type="InterPro" id="IPR043130">
    <property type="entry name" value="CDP-OH_PTrfase_TM_dom"/>
</dbReference>
<dbReference type="Gene3D" id="1.20.120.1760">
    <property type="match status" value="1"/>
</dbReference>
<accession>A0A0G4Q2J0</accession>
<keyword evidence="1" id="KW-1133">Transmembrane helix</keyword>
<dbReference type="RefSeq" id="WP_072062964.1">
    <property type="nucleotide sequence ID" value="NZ_CAXOKJ010000012.1"/>
</dbReference>
<feature type="transmembrane region" description="Helical" evidence="1">
    <location>
        <begin position="152"/>
        <end position="168"/>
    </location>
</feature>
<keyword evidence="1" id="KW-0812">Transmembrane</keyword>
<dbReference type="Pfam" id="PF01066">
    <property type="entry name" value="CDP-OH_P_transf"/>
    <property type="match status" value="1"/>
</dbReference>
<feature type="transmembrane region" description="Helical" evidence="1">
    <location>
        <begin position="113"/>
        <end position="132"/>
    </location>
</feature>
<gene>
    <name evidence="2" type="primary">ynbA</name>
    <name evidence="2" type="ORF">BN1804_00666</name>
    <name evidence="3" type="ORF">JFQ69_11120</name>
</gene>
<evidence type="ECO:0000313" key="3">
    <source>
        <dbReference type="EMBL" id="MBJ2118206.1"/>
    </source>
</evidence>
<reference evidence="3 5" key="3">
    <citation type="submission" date="2020-12" db="EMBL/GenBank/DDBJ databases">
        <title>Enhanced detection system for hospital associated transmission using whole genome sequencing surveillance.</title>
        <authorList>
            <person name="Harrison L.H."/>
            <person name="Van Tyne D."/>
            <person name="Marsh J.W."/>
            <person name="Griffith M.P."/>
            <person name="Snyder D.J."/>
            <person name="Cooper V.S."/>
            <person name="Mustapha M."/>
        </authorList>
    </citation>
    <scope>NUCLEOTIDE SEQUENCE [LARGE SCALE GENOMIC DNA]</scope>
    <source>
        <strain evidence="3 5">PR00195</strain>
    </source>
</reference>
<keyword evidence="1" id="KW-0472">Membrane</keyword>
<evidence type="ECO:0000313" key="5">
    <source>
        <dbReference type="Proteomes" id="UP000619976"/>
    </source>
</evidence>
<dbReference type="Proteomes" id="UP000619976">
    <property type="component" value="Unassembled WGS sequence"/>
</dbReference>
<dbReference type="GO" id="GO:0016020">
    <property type="term" value="C:membrane"/>
    <property type="evidence" value="ECO:0007669"/>
    <property type="project" value="InterPro"/>
</dbReference>
<reference evidence="4" key="1">
    <citation type="submission" date="2015-06" db="EMBL/GenBank/DDBJ databases">
        <authorList>
            <person name="Urmite Genomes"/>
        </authorList>
    </citation>
    <scope>NUCLEOTIDE SEQUENCE [LARGE SCALE GENOMIC DNA]</scope>
    <source>
        <strain evidence="4">CSUR P1867</strain>
    </source>
</reference>
<proteinExistence type="predicted"/>
<dbReference type="GO" id="GO:0008654">
    <property type="term" value="P:phospholipid biosynthetic process"/>
    <property type="evidence" value="ECO:0007669"/>
    <property type="project" value="InterPro"/>
</dbReference>
<sequence>MTIYDLKPKFQSLLRPYVKQLFKKGITANQVTLSALLLSIAVGGLLLLHPSPRLFLLLPFVLFFRMALNAIDGMLAREHNQKSALGAILNEASDVISDIALYLPFAFIFPQAYWWIMLALFLMIMTEFLGVLAQTIHASRRYDGPMGKSDRAFIFGTIALFIGIFPSLTLSENIHYLFIIINLLLLLTCYHRIHRALKEATMTDKDKDTSL</sequence>
<keyword evidence="5" id="KW-1185">Reference proteome</keyword>
<dbReference type="EMBL" id="CVRY01000001">
    <property type="protein sequence ID" value="CRL59861.1"/>
    <property type="molecule type" value="Genomic_DNA"/>
</dbReference>
<dbReference type="AlphaFoldDB" id="A0A0G4Q2J0"/>